<dbReference type="SUPFAM" id="SSF51695">
    <property type="entry name" value="PLC-like phosphodiesterases"/>
    <property type="match status" value="1"/>
</dbReference>
<dbReference type="InterPro" id="IPR051057">
    <property type="entry name" value="PI-PLC_domain"/>
</dbReference>
<dbReference type="PANTHER" id="PTHR13593">
    <property type="match status" value="1"/>
</dbReference>
<accession>A0A7N0T152</accession>
<name>A0A7N0T152_KALFE</name>
<dbReference type="Gramene" id="Kaladp0017s0015.1.v1.1">
    <property type="protein sequence ID" value="Kaladp0017s0015.1.v1.1"/>
    <property type="gene ID" value="Kaladp0017s0015.v1.1"/>
</dbReference>
<evidence type="ECO:0000313" key="1">
    <source>
        <dbReference type="EnsemblPlants" id="Kaladp0017s0015.1.v1.1"/>
    </source>
</evidence>
<dbReference type="Pfam" id="PF26178">
    <property type="entry name" value="PI-PLC_cat"/>
    <property type="match status" value="1"/>
</dbReference>
<dbReference type="GO" id="GO:0006629">
    <property type="term" value="P:lipid metabolic process"/>
    <property type="evidence" value="ECO:0007669"/>
    <property type="project" value="InterPro"/>
</dbReference>
<dbReference type="Gene3D" id="3.20.20.190">
    <property type="entry name" value="Phosphatidylinositol (PI) phosphodiesterase"/>
    <property type="match status" value="1"/>
</dbReference>
<keyword evidence="2" id="KW-1185">Reference proteome</keyword>
<reference evidence="1" key="1">
    <citation type="submission" date="2021-01" db="UniProtKB">
        <authorList>
            <consortium name="EnsemblPlants"/>
        </authorList>
    </citation>
    <scope>IDENTIFICATION</scope>
</reference>
<dbReference type="GO" id="GO:0008081">
    <property type="term" value="F:phosphoric diester hydrolase activity"/>
    <property type="evidence" value="ECO:0007669"/>
    <property type="project" value="InterPro"/>
</dbReference>
<dbReference type="PANTHER" id="PTHR13593:SF51">
    <property type="entry name" value="F21F23.12 PROTEIN"/>
    <property type="match status" value="1"/>
</dbReference>
<dbReference type="Proteomes" id="UP000594263">
    <property type="component" value="Unplaced"/>
</dbReference>
<sequence>MLEFAESQRWRLVEVIKERKGNMRIGSATYLPDHLQDQIVNNGLPIDEASGVRVLMLHTYDFLGDVWLCHSFKGKCHNFTAFEPARDTLVEVEAFLSATIVTLILEDYVTSPNGLTNVFKATGLMKYWFPLSKMPRQGGDWPLVKDMIAANHRLIVFTSIESKEQSEGIAYQWNFMVENPHVSYTSM</sequence>
<dbReference type="InterPro" id="IPR017946">
    <property type="entry name" value="PLC-like_Pdiesterase_TIM-brl"/>
</dbReference>
<organism evidence="1 2">
    <name type="scientific">Kalanchoe fedtschenkoi</name>
    <name type="common">Lavender scallops</name>
    <name type="synonym">South American air plant</name>
    <dbReference type="NCBI Taxonomy" id="63787"/>
    <lineage>
        <taxon>Eukaryota</taxon>
        <taxon>Viridiplantae</taxon>
        <taxon>Streptophyta</taxon>
        <taxon>Embryophyta</taxon>
        <taxon>Tracheophyta</taxon>
        <taxon>Spermatophyta</taxon>
        <taxon>Magnoliopsida</taxon>
        <taxon>eudicotyledons</taxon>
        <taxon>Gunneridae</taxon>
        <taxon>Pentapetalae</taxon>
        <taxon>Saxifragales</taxon>
        <taxon>Crassulaceae</taxon>
        <taxon>Kalanchoe</taxon>
    </lineage>
</organism>
<protein>
    <submittedName>
        <fullName evidence="1">Uncharacterized protein</fullName>
    </submittedName>
</protein>
<evidence type="ECO:0000313" key="2">
    <source>
        <dbReference type="Proteomes" id="UP000594263"/>
    </source>
</evidence>
<proteinExistence type="predicted"/>
<dbReference type="EnsemblPlants" id="Kaladp0017s0015.1.v1.1">
    <property type="protein sequence ID" value="Kaladp0017s0015.1.v1.1"/>
    <property type="gene ID" value="Kaladp0017s0015.v1.1"/>
</dbReference>
<dbReference type="AlphaFoldDB" id="A0A7N0T152"/>